<dbReference type="Gene3D" id="3.30.710.10">
    <property type="entry name" value="Potassium Channel Kv1.1, Chain A"/>
    <property type="match status" value="1"/>
</dbReference>
<dbReference type="SUPFAM" id="SSF54695">
    <property type="entry name" value="POZ domain"/>
    <property type="match status" value="1"/>
</dbReference>
<evidence type="ECO:0000259" key="2">
    <source>
        <dbReference type="PROSITE" id="PS50097"/>
    </source>
</evidence>
<dbReference type="STRING" id="1160509.A0A3N4HWX8"/>
<dbReference type="PANTHER" id="PTHR47843">
    <property type="entry name" value="BTB DOMAIN-CONTAINING PROTEIN-RELATED"/>
    <property type="match status" value="1"/>
</dbReference>
<gene>
    <name evidence="3" type="ORF">BJ508DRAFT_366379</name>
</gene>
<organism evidence="3 4">
    <name type="scientific">Ascobolus immersus RN42</name>
    <dbReference type="NCBI Taxonomy" id="1160509"/>
    <lineage>
        <taxon>Eukaryota</taxon>
        <taxon>Fungi</taxon>
        <taxon>Dikarya</taxon>
        <taxon>Ascomycota</taxon>
        <taxon>Pezizomycotina</taxon>
        <taxon>Pezizomycetes</taxon>
        <taxon>Pezizales</taxon>
        <taxon>Ascobolaceae</taxon>
        <taxon>Ascobolus</taxon>
    </lineage>
</organism>
<dbReference type="Pfam" id="PF00651">
    <property type="entry name" value="BTB"/>
    <property type="match status" value="1"/>
</dbReference>
<feature type="compositionally biased region" description="Basic and acidic residues" evidence="1">
    <location>
        <begin position="12"/>
        <end position="22"/>
    </location>
</feature>
<dbReference type="PROSITE" id="PS50097">
    <property type="entry name" value="BTB"/>
    <property type="match status" value="1"/>
</dbReference>
<sequence>MATLSQGPAKRKASDDDTDVSKRPKPPPKPAATIHDATLQLLQTGRFSDLTLKCGGEEFKVHKSVLCMQSSFFSACMDSGLKESKSNVIQLTDENVEDVKRMLAFLYGGSYWEHPEDPTDKSSFDHYRNYKDPGVGHVRSDEERLRDAVLVNLRMFEIADKFGIPGLEKQALQKLQAYSSELVQMPGSRHVPRRGLEMGPGGLFSDRLRAVFLMSQWQRILDAAERCSEFESESLWACLIDPIADLASFLATDDPKAFEELTQRLAGNAEFAVRMFQRTLHLQAKNAILLEAKSDQEVKERSSFRTSVVTFLRHVTRLMKDTTHITDYDCVVCENGRCYPQIVGTRTGHQVIDFICENCSSASDYSLSWAVGQGYVDDPIPDVELVEGGLAE</sequence>
<dbReference type="SMART" id="SM00225">
    <property type="entry name" value="BTB"/>
    <property type="match status" value="1"/>
</dbReference>
<protein>
    <submittedName>
        <fullName evidence="3">POZ domain-containing protein</fullName>
    </submittedName>
</protein>
<accession>A0A3N4HWX8</accession>
<dbReference type="AlphaFoldDB" id="A0A3N4HWX8"/>
<feature type="domain" description="BTB" evidence="2">
    <location>
        <begin position="48"/>
        <end position="109"/>
    </location>
</feature>
<reference evidence="3 4" key="1">
    <citation type="journal article" date="2018" name="Nat. Ecol. Evol.">
        <title>Pezizomycetes genomes reveal the molecular basis of ectomycorrhizal truffle lifestyle.</title>
        <authorList>
            <person name="Murat C."/>
            <person name="Payen T."/>
            <person name="Noel B."/>
            <person name="Kuo A."/>
            <person name="Morin E."/>
            <person name="Chen J."/>
            <person name="Kohler A."/>
            <person name="Krizsan K."/>
            <person name="Balestrini R."/>
            <person name="Da Silva C."/>
            <person name="Montanini B."/>
            <person name="Hainaut M."/>
            <person name="Levati E."/>
            <person name="Barry K.W."/>
            <person name="Belfiori B."/>
            <person name="Cichocki N."/>
            <person name="Clum A."/>
            <person name="Dockter R.B."/>
            <person name="Fauchery L."/>
            <person name="Guy J."/>
            <person name="Iotti M."/>
            <person name="Le Tacon F."/>
            <person name="Lindquist E.A."/>
            <person name="Lipzen A."/>
            <person name="Malagnac F."/>
            <person name="Mello A."/>
            <person name="Molinier V."/>
            <person name="Miyauchi S."/>
            <person name="Poulain J."/>
            <person name="Riccioni C."/>
            <person name="Rubini A."/>
            <person name="Sitrit Y."/>
            <person name="Splivallo R."/>
            <person name="Traeger S."/>
            <person name="Wang M."/>
            <person name="Zifcakova L."/>
            <person name="Wipf D."/>
            <person name="Zambonelli A."/>
            <person name="Paolocci F."/>
            <person name="Nowrousian M."/>
            <person name="Ottonello S."/>
            <person name="Baldrian P."/>
            <person name="Spatafora J.W."/>
            <person name="Henrissat B."/>
            <person name="Nagy L.G."/>
            <person name="Aury J.M."/>
            <person name="Wincker P."/>
            <person name="Grigoriev I.V."/>
            <person name="Bonfante P."/>
            <person name="Martin F.M."/>
        </authorList>
    </citation>
    <scope>NUCLEOTIDE SEQUENCE [LARGE SCALE GENOMIC DNA]</scope>
    <source>
        <strain evidence="3 4">RN42</strain>
    </source>
</reference>
<dbReference type="OrthoDB" id="6359816at2759"/>
<dbReference type="InterPro" id="IPR000210">
    <property type="entry name" value="BTB/POZ_dom"/>
</dbReference>
<name>A0A3N4HWX8_ASCIM</name>
<proteinExistence type="predicted"/>
<dbReference type="CDD" id="cd18186">
    <property type="entry name" value="BTB_POZ_ZBTB_KLHL-like"/>
    <property type="match status" value="1"/>
</dbReference>
<dbReference type="Proteomes" id="UP000275078">
    <property type="component" value="Unassembled WGS sequence"/>
</dbReference>
<feature type="region of interest" description="Disordered" evidence="1">
    <location>
        <begin position="1"/>
        <end position="32"/>
    </location>
</feature>
<dbReference type="InterPro" id="IPR011333">
    <property type="entry name" value="SKP1/BTB/POZ_sf"/>
</dbReference>
<dbReference type="EMBL" id="ML119798">
    <property type="protein sequence ID" value="RPA74174.1"/>
    <property type="molecule type" value="Genomic_DNA"/>
</dbReference>
<keyword evidence="4" id="KW-1185">Reference proteome</keyword>
<dbReference type="PANTHER" id="PTHR47843:SF5">
    <property type="entry name" value="BTB_POZ DOMAIN PROTEIN"/>
    <property type="match status" value="1"/>
</dbReference>
<evidence type="ECO:0000313" key="4">
    <source>
        <dbReference type="Proteomes" id="UP000275078"/>
    </source>
</evidence>
<evidence type="ECO:0000256" key="1">
    <source>
        <dbReference type="SAM" id="MobiDB-lite"/>
    </source>
</evidence>
<evidence type="ECO:0000313" key="3">
    <source>
        <dbReference type="EMBL" id="RPA74174.1"/>
    </source>
</evidence>